<evidence type="ECO:0000313" key="1">
    <source>
        <dbReference type="EMBL" id="QBH95272.1"/>
    </source>
</evidence>
<keyword evidence="2" id="KW-1185">Reference proteome</keyword>
<dbReference type="RefSeq" id="WP_130590264.1">
    <property type="nucleotide sequence ID" value="NZ_CP034752.1"/>
</dbReference>
<dbReference type="KEGG" id="prag:EKN56_01935"/>
<gene>
    <name evidence="1" type="ORF">EKN56_01935</name>
</gene>
<accession>A0A411WGD2</accession>
<organism evidence="1 2">
    <name type="scientific">Limnobaculum zhutongyuii</name>
    <dbReference type="NCBI Taxonomy" id="2498113"/>
    <lineage>
        <taxon>Bacteria</taxon>
        <taxon>Pseudomonadati</taxon>
        <taxon>Pseudomonadota</taxon>
        <taxon>Gammaproteobacteria</taxon>
        <taxon>Enterobacterales</taxon>
        <taxon>Budviciaceae</taxon>
        <taxon>Limnobaculum</taxon>
    </lineage>
</organism>
<dbReference type="EMBL" id="CP034752">
    <property type="protein sequence ID" value="QBH95272.1"/>
    <property type="molecule type" value="Genomic_DNA"/>
</dbReference>
<dbReference type="OrthoDB" id="6638057at2"/>
<dbReference type="Proteomes" id="UP000293154">
    <property type="component" value="Chromosome"/>
</dbReference>
<reference evidence="1 2" key="1">
    <citation type="submission" date="2019-03" db="EMBL/GenBank/DDBJ databases">
        <title>Pragia sp. nov. isolated from the gut tract of Carduelis flavirostris.</title>
        <authorList>
            <person name="Ge Y."/>
        </authorList>
    </citation>
    <scope>NUCLEOTIDE SEQUENCE [LARGE SCALE GENOMIC DNA]</scope>
    <source>
        <strain evidence="1 2">CF-458</strain>
    </source>
</reference>
<protein>
    <submittedName>
        <fullName evidence="1">Uncharacterized protein</fullName>
    </submittedName>
</protein>
<proteinExistence type="predicted"/>
<name>A0A411WGD2_9GAMM</name>
<dbReference type="AlphaFoldDB" id="A0A411WGD2"/>
<evidence type="ECO:0000313" key="2">
    <source>
        <dbReference type="Proteomes" id="UP000293154"/>
    </source>
</evidence>
<sequence>MMTARFLISRSFIAIVAFILSPFSYALTSYSSLTTEENAIFSANLVLTENASHSIFPPDYRVKKLEEVTHQNGEWVSTSWIDYDISGNMAAFERHEKNRRGESVTKIYKNKEGHWIKCIKWLMDGKESDVGKVIIRYLSDRQGRIVRSELMNSEWIREYVYNDNAQLSEVVEKQKANYDSGKKYTVKKYYYNSKGFLARRDFKTSRNNFVSTYYFDYNDKDMLQRIVGEAIAYSTQKRRAEKYYTYFDRNYNWLQAEWGTEDNKFIQNRTIVYY</sequence>